<evidence type="ECO:0000259" key="5">
    <source>
        <dbReference type="PROSITE" id="PS50943"/>
    </source>
</evidence>
<dbReference type="Pfam" id="PF00356">
    <property type="entry name" value="LacI"/>
    <property type="match status" value="1"/>
</dbReference>
<dbReference type="RefSeq" id="WP_066650375.1">
    <property type="nucleotide sequence ID" value="NZ_VWXL01000100.1"/>
</dbReference>
<dbReference type="CDD" id="cd06267">
    <property type="entry name" value="PBP1_LacI_sugar_binding-like"/>
    <property type="match status" value="1"/>
</dbReference>
<dbReference type="GO" id="GO:0000976">
    <property type="term" value="F:transcription cis-regulatory region binding"/>
    <property type="evidence" value="ECO:0007669"/>
    <property type="project" value="TreeGrafter"/>
</dbReference>
<dbReference type="EMBL" id="VWXL01000100">
    <property type="protein sequence ID" value="MVB12554.1"/>
    <property type="molecule type" value="Genomic_DNA"/>
</dbReference>
<dbReference type="Gene3D" id="1.10.260.40">
    <property type="entry name" value="lambda repressor-like DNA-binding domains"/>
    <property type="match status" value="1"/>
</dbReference>
<keyword evidence="2" id="KW-0238">DNA-binding</keyword>
<sequence>MSATIRDVAKAAGVSSSTVSRIINNKGVISEETRDRVLKVMKKLDYVPNDTARSFANGSTSAIALVIDVIEARSFSNNFFNNSVFGIETIAHENNFNLIITNGHMQKGNTTSADKLVFGKKVDGIILPNSLISHTLIGKLNKIRFPYVVLGDPRMLDADNSWVDINNVQGGTLAVHHLVENGYKNIAFLSSGSKEIFNQDRITGYSRALNELGLPVLKERIRHCNSDVGSGLDVMSRMFQAEHPPDAAICSDYYLAVGALRAARQNGIPVPEAFGIISFDNTPVTELSEPSITTVDIDTFGLGEQAASILIRKIKDKDMSSRQILISTKIIERESTKRNRRRQDGE</sequence>
<name>A0A6N8I397_9FIRM</name>
<dbReference type="GO" id="GO:0003700">
    <property type="term" value="F:DNA-binding transcription factor activity"/>
    <property type="evidence" value="ECO:0007669"/>
    <property type="project" value="TreeGrafter"/>
</dbReference>
<dbReference type="PANTHER" id="PTHR30146">
    <property type="entry name" value="LACI-RELATED TRANSCRIPTIONAL REPRESSOR"/>
    <property type="match status" value="1"/>
</dbReference>
<evidence type="ECO:0000259" key="4">
    <source>
        <dbReference type="PROSITE" id="PS50932"/>
    </source>
</evidence>
<dbReference type="InterPro" id="IPR010982">
    <property type="entry name" value="Lambda_DNA-bd_dom_sf"/>
</dbReference>
<evidence type="ECO:0000256" key="1">
    <source>
        <dbReference type="ARBA" id="ARBA00023015"/>
    </source>
</evidence>
<organism evidence="6 7">
    <name type="scientific">Caproicibacter fermentans</name>
    <dbReference type="NCBI Taxonomy" id="2576756"/>
    <lineage>
        <taxon>Bacteria</taxon>
        <taxon>Bacillati</taxon>
        <taxon>Bacillota</taxon>
        <taxon>Clostridia</taxon>
        <taxon>Eubacteriales</taxon>
        <taxon>Acutalibacteraceae</taxon>
        <taxon>Caproicibacter</taxon>
    </lineage>
</organism>
<dbReference type="CDD" id="cd01392">
    <property type="entry name" value="HTH_LacI"/>
    <property type="match status" value="1"/>
</dbReference>
<gene>
    <name evidence="6" type="primary">malR</name>
    <name evidence="6" type="ORF">CAFE_32950</name>
</gene>
<dbReference type="InterPro" id="IPR046335">
    <property type="entry name" value="LacI/GalR-like_sensor"/>
</dbReference>
<dbReference type="Gene3D" id="3.40.50.2300">
    <property type="match status" value="2"/>
</dbReference>
<dbReference type="AlphaFoldDB" id="A0A6N8I397"/>
<dbReference type="InterPro" id="IPR001387">
    <property type="entry name" value="Cro/C1-type_HTH"/>
</dbReference>
<evidence type="ECO:0000313" key="7">
    <source>
        <dbReference type="Proteomes" id="UP000469440"/>
    </source>
</evidence>
<dbReference type="Proteomes" id="UP000469440">
    <property type="component" value="Unassembled WGS sequence"/>
</dbReference>
<reference evidence="6 7" key="1">
    <citation type="submission" date="2019-09" db="EMBL/GenBank/DDBJ databases">
        <title>Genome sequence of Clostridium sp. EA1.</title>
        <authorList>
            <person name="Poehlein A."/>
            <person name="Bengelsdorf F.R."/>
            <person name="Daniel R."/>
        </authorList>
    </citation>
    <scope>NUCLEOTIDE SEQUENCE [LARGE SCALE GENOMIC DNA]</scope>
    <source>
        <strain evidence="6 7">EA1</strain>
    </source>
</reference>
<dbReference type="PROSITE" id="PS50932">
    <property type="entry name" value="HTH_LACI_2"/>
    <property type="match status" value="1"/>
</dbReference>
<feature type="domain" description="HTH lacI-type" evidence="4">
    <location>
        <begin position="3"/>
        <end position="57"/>
    </location>
</feature>
<feature type="domain" description="HTH cro/C1-type" evidence="5">
    <location>
        <begin position="4"/>
        <end position="47"/>
    </location>
</feature>
<keyword evidence="3" id="KW-0804">Transcription</keyword>
<evidence type="ECO:0000313" key="6">
    <source>
        <dbReference type="EMBL" id="MVB12554.1"/>
    </source>
</evidence>
<dbReference type="OrthoDB" id="308642at2"/>
<dbReference type="SUPFAM" id="SSF47413">
    <property type="entry name" value="lambda repressor-like DNA-binding domains"/>
    <property type="match status" value="1"/>
</dbReference>
<accession>A0A6N8I397</accession>
<dbReference type="InterPro" id="IPR028082">
    <property type="entry name" value="Peripla_BP_I"/>
</dbReference>
<comment type="caution">
    <text evidence="6">The sequence shown here is derived from an EMBL/GenBank/DDBJ whole genome shotgun (WGS) entry which is preliminary data.</text>
</comment>
<dbReference type="PROSITE" id="PS50943">
    <property type="entry name" value="HTH_CROC1"/>
    <property type="match status" value="1"/>
</dbReference>
<dbReference type="Pfam" id="PF13377">
    <property type="entry name" value="Peripla_BP_3"/>
    <property type="match status" value="1"/>
</dbReference>
<dbReference type="PANTHER" id="PTHR30146:SF109">
    <property type="entry name" value="HTH-TYPE TRANSCRIPTIONAL REGULATOR GALS"/>
    <property type="match status" value="1"/>
</dbReference>
<dbReference type="SMART" id="SM00354">
    <property type="entry name" value="HTH_LACI"/>
    <property type="match status" value="1"/>
</dbReference>
<dbReference type="PRINTS" id="PR00036">
    <property type="entry name" value="HTHLACI"/>
</dbReference>
<proteinExistence type="predicted"/>
<dbReference type="InterPro" id="IPR000843">
    <property type="entry name" value="HTH_LacI"/>
</dbReference>
<dbReference type="PROSITE" id="PS00356">
    <property type="entry name" value="HTH_LACI_1"/>
    <property type="match status" value="1"/>
</dbReference>
<evidence type="ECO:0000256" key="2">
    <source>
        <dbReference type="ARBA" id="ARBA00023125"/>
    </source>
</evidence>
<protein>
    <submittedName>
        <fullName evidence="6">HTH-type transcriptional regulator MalR</fullName>
    </submittedName>
</protein>
<keyword evidence="7" id="KW-1185">Reference proteome</keyword>
<keyword evidence="1" id="KW-0805">Transcription regulation</keyword>
<evidence type="ECO:0000256" key="3">
    <source>
        <dbReference type="ARBA" id="ARBA00023163"/>
    </source>
</evidence>
<dbReference type="SUPFAM" id="SSF53822">
    <property type="entry name" value="Periplasmic binding protein-like I"/>
    <property type="match status" value="1"/>
</dbReference>